<keyword evidence="3" id="KW-0313">Glucose metabolism</keyword>
<dbReference type="GO" id="GO:0006006">
    <property type="term" value="P:glucose metabolic process"/>
    <property type="evidence" value="ECO:0007669"/>
    <property type="project" value="UniProtKB-KW"/>
</dbReference>
<dbReference type="Pfam" id="PF21269">
    <property type="entry name" value="TreT_GT1"/>
    <property type="match status" value="1"/>
</dbReference>
<evidence type="ECO:0000259" key="7">
    <source>
        <dbReference type="Pfam" id="PF00534"/>
    </source>
</evidence>
<accession>A0A382JIX2</accession>
<comment type="similarity">
    <text evidence="1">Belongs to the glycosyltransferase group 1 family. Glycosyltransferase 4 subfamily.</text>
</comment>
<keyword evidence="5" id="KW-0808">Transferase</keyword>
<comment type="subunit">
    <text evidence="2">Homodimer.</text>
</comment>
<dbReference type="InterPro" id="IPR001296">
    <property type="entry name" value="Glyco_trans_1"/>
</dbReference>
<keyword evidence="4" id="KW-0328">Glycosyltransferase</keyword>
<evidence type="ECO:0000256" key="4">
    <source>
        <dbReference type="ARBA" id="ARBA00022676"/>
    </source>
</evidence>
<reference evidence="9" key="1">
    <citation type="submission" date="2018-05" db="EMBL/GenBank/DDBJ databases">
        <authorList>
            <person name="Lanie J.A."/>
            <person name="Ng W.-L."/>
            <person name="Kazmierczak K.M."/>
            <person name="Andrzejewski T.M."/>
            <person name="Davidsen T.M."/>
            <person name="Wayne K.J."/>
            <person name="Tettelin H."/>
            <person name="Glass J.I."/>
            <person name="Rusch D."/>
            <person name="Podicherti R."/>
            <person name="Tsui H.-C.T."/>
            <person name="Winkler M.E."/>
        </authorList>
    </citation>
    <scope>NUCLEOTIDE SEQUENCE</scope>
</reference>
<keyword evidence="6" id="KW-0119">Carbohydrate metabolism</keyword>
<proteinExistence type="inferred from homology"/>
<gene>
    <name evidence="9" type="ORF">METZ01_LOCUS264469</name>
</gene>
<evidence type="ECO:0000313" key="9">
    <source>
        <dbReference type="EMBL" id="SVC11615.1"/>
    </source>
</evidence>
<evidence type="ECO:0000256" key="6">
    <source>
        <dbReference type="ARBA" id="ARBA00023277"/>
    </source>
</evidence>
<feature type="non-terminal residue" evidence="9">
    <location>
        <position position="366"/>
    </location>
</feature>
<dbReference type="Pfam" id="PF00534">
    <property type="entry name" value="Glycos_transf_1"/>
    <property type="match status" value="1"/>
</dbReference>
<dbReference type="InterPro" id="IPR049438">
    <property type="entry name" value="TreT_GT1"/>
</dbReference>
<dbReference type="EMBL" id="UINC01074430">
    <property type="protein sequence ID" value="SVC11615.1"/>
    <property type="molecule type" value="Genomic_DNA"/>
</dbReference>
<name>A0A382JIX2_9ZZZZ</name>
<dbReference type="InterPro" id="IPR052078">
    <property type="entry name" value="Trehalose_Metab_GTase"/>
</dbReference>
<protein>
    <submittedName>
        <fullName evidence="9">Uncharacterized protein</fullName>
    </submittedName>
</protein>
<evidence type="ECO:0000256" key="1">
    <source>
        <dbReference type="ARBA" id="ARBA00009481"/>
    </source>
</evidence>
<dbReference type="SUPFAM" id="SSF53756">
    <property type="entry name" value="UDP-Glycosyltransferase/glycogen phosphorylase"/>
    <property type="match status" value="1"/>
</dbReference>
<dbReference type="PANTHER" id="PTHR47779:SF1">
    <property type="entry name" value="SYNTHASE (CCG-9), PUTATIVE (AFU_ORTHOLOGUE AFUA_3G12100)-RELATED"/>
    <property type="match status" value="1"/>
</dbReference>
<evidence type="ECO:0000259" key="8">
    <source>
        <dbReference type="Pfam" id="PF21269"/>
    </source>
</evidence>
<evidence type="ECO:0000256" key="2">
    <source>
        <dbReference type="ARBA" id="ARBA00011738"/>
    </source>
</evidence>
<dbReference type="Gene3D" id="3.40.50.2000">
    <property type="entry name" value="Glycogen Phosphorylase B"/>
    <property type="match status" value="2"/>
</dbReference>
<sequence>MIEVKNSGPQSLQPYVGLVDDWLIEELESLGSSLKGARIAHINATSSGGGVAEILNSILPLYQGLGLDASWLVLQGEDEFFDVTKRIHNCLQGAKDGLTPDDWKIHGDWNRHNAALMTSEYDVIIVHDPQPAALREFAQHKAGKWIWRCHIDTSEPNEDAWRVLSGLIHEFDAAVFSLSDFVGPRLEHLPVSIIPPAIDPFIAKNKLMPKDDAMAVVAKFGLDPTRPFISQVSRFDPWKDPLGVIECFELLKKSHLDLQLAMLGNFADDDPEGQVMYERVLEAASGVPDLHVITGLTDLVGAFQSQSKVILQKSLREGFGLTATEALWKGTPVVAGNVGGLRLQVTNDEGGYLVDSVEQCAEKVDY</sequence>
<evidence type="ECO:0000256" key="5">
    <source>
        <dbReference type="ARBA" id="ARBA00022679"/>
    </source>
</evidence>
<dbReference type="AlphaFoldDB" id="A0A382JIX2"/>
<dbReference type="GO" id="GO:0016757">
    <property type="term" value="F:glycosyltransferase activity"/>
    <property type="evidence" value="ECO:0007669"/>
    <property type="project" value="UniProtKB-KW"/>
</dbReference>
<organism evidence="9">
    <name type="scientific">marine metagenome</name>
    <dbReference type="NCBI Taxonomy" id="408172"/>
    <lineage>
        <taxon>unclassified sequences</taxon>
        <taxon>metagenomes</taxon>
        <taxon>ecological metagenomes</taxon>
    </lineage>
</organism>
<evidence type="ECO:0000256" key="3">
    <source>
        <dbReference type="ARBA" id="ARBA00022526"/>
    </source>
</evidence>
<feature type="domain" description="Trehalose synthase N-terminal" evidence="8">
    <location>
        <begin position="41"/>
        <end position="182"/>
    </location>
</feature>
<feature type="domain" description="Glycosyl transferase family 1" evidence="7">
    <location>
        <begin position="219"/>
        <end position="365"/>
    </location>
</feature>
<dbReference type="PANTHER" id="PTHR47779">
    <property type="entry name" value="SYNTHASE (CCG-9), PUTATIVE (AFU_ORTHOLOGUE AFUA_3G12100)-RELATED"/>
    <property type="match status" value="1"/>
</dbReference>